<comment type="caution">
    <text evidence="10">The sequence shown here is derived from an EMBL/GenBank/DDBJ whole genome shotgun (WGS) entry which is preliminary data.</text>
</comment>
<dbReference type="InterPro" id="IPR037058">
    <property type="entry name" value="Falgellar_hook_FlgE_sf"/>
</dbReference>
<evidence type="ECO:0000256" key="1">
    <source>
        <dbReference type="ARBA" id="ARBA00004117"/>
    </source>
</evidence>
<feature type="domain" description="Flagellar basal body rod protein N-terminal" evidence="6">
    <location>
        <begin position="5"/>
        <end position="35"/>
    </location>
</feature>
<keyword evidence="10" id="KW-0282">Flagellum</keyword>
<keyword evidence="4 5" id="KW-0975">Bacterial flagellum</keyword>
<dbReference type="Gene3D" id="2.60.98.20">
    <property type="entry name" value="Flagellar hook protein FlgE"/>
    <property type="match status" value="1"/>
</dbReference>
<dbReference type="EMBL" id="CATZLL010000024">
    <property type="protein sequence ID" value="CAJ0822585.1"/>
    <property type="molecule type" value="Genomic_DNA"/>
</dbReference>
<dbReference type="Pfam" id="PF22692">
    <property type="entry name" value="LlgE_F_G_D1"/>
    <property type="match status" value="1"/>
</dbReference>
<accession>A0ABM9KD61</accession>
<dbReference type="Pfam" id="PF06429">
    <property type="entry name" value="Flg_bbr_C"/>
    <property type="match status" value="1"/>
</dbReference>
<dbReference type="SUPFAM" id="SSF117143">
    <property type="entry name" value="Flagellar hook protein flgE"/>
    <property type="match status" value="1"/>
</dbReference>
<keyword evidence="10" id="KW-0966">Cell projection</keyword>
<dbReference type="InterPro" id="IPR020013">
    <property type="entry name" value="Flagellar_FlgE/F/G"/>
</dbReference>
<evidence type="ECO:0000259" key="7">
    <source>
        <dbReference type="Pfam" id="PF06429"/>
    </source>
</evidence>
<dbReference type="InterPro" id="IPR001444">
    <property type="entry name" value="Flag_bb_rod_N"/>
</dbReference>
<feature type="domain" description="Flagellar basal-body/hook protein C-terminal" evidence="7">
    <location>
        <begin position="351"/>
        <end position="391"/>
    </location>
</feature>
<dbReference type="Pfam" id="PF00460">
    <property type="entry name" value="Flg_bb_rod"/>
    <property type="match status" value="1"/>
</dbReference>
<comment type="similarity">
    <text evidence="2 5">Belongs to the flagella basal body rod proteins family.</text>
</comment>
<evidence type="ECO:0000256" key="4">
    <source>
        <dbReference type="ARBA" id="ARBA00023143"/>
    </source>
</evidence>
<keyword evidence="10" id="KW-0969">Cilium</keyword>
<dbReference type="InterPro" id="IPR053967">
    <property type="entry name" value="LlgE_F_G-like_D1"/>
</dbReference>
<proteinExistence type="inferred from homology"/>
<gene>
    <name evidence="10" type="primary">flgE_4</name>
    <name evidence="10" type="ORF">LMG18101_05080</name>
</gene>
<dbReference type="RefSeq" id="WP_316682847.1">
    <property type="nucleotide sequence ID" value="NZ_CATZLL010000024.1"/>
</dbReference>
<dbReference type="InterPro" id="IPR010930">
    <property type="entry name" value="Flg_bb/hook_C_dom"/>
</dbReference>
<dbReference type="PANTHER" id="PTHR30435:SF1">
    <property type="entry name" value="FLAGELLAR HOOK PROTEIN FLGE"/>
    <property type="match status" value="1"/>
</dbReference>
<dbReference type="Proteomes" id="UP001189757">
    <property type="component" value="Unassembled WGS sequence"/>
</dbReference>
<sequence>MLDSIYLGMTGLMGYSQGLKVIANNTANMNTPGFKSSTLQFGDLVYSDSTSGDAGSPGMQHGKGFGLATHGTALNFNPGELRQTGNAMDVAVDGLGMFTVQDADGNVRYTRSGQFQFNDAGLLVTRVGGLKVFGIDADGNAGIVSLDGSRASPPKPTGTVKFSGNLSSTATEQTVGSVNVYDSTGTQHTLSVKFTNGSATNPGSWTLSILDGTTAVGSGTLLFKDGKPDAASSQVKFDYTPPGQSPMTVALDFSKDVTSFASGNLSTLAASGQDGFGSGTLSNVSFDTDGFVVLTYSNGQTKKGDRLLLGRFDTADAVESVGNNLFRSTNDAHWHTGAANTEAFGGVKASTVEISNVNLSQEFSDLVIMQRGYQASSQVISTANDMIQELYSMKGKA</sequence>
<protein>
    <recommendedName>
        <fullName evidence="3 5">Flagellar hook protein FlgE</fullName>
    </recommendedName>
</protein>
<evidence type="ECO:0000256" key="5">
    <source>
        <dbReference type="RuleBase" id="RU362116"/>
    </source>
</evidence>
<evidence type="ECO:0000259" key="6">
    <source>
        <dbReference type="Pfam" id="PF00460"/>
    </source>
</evidence>
<evidence type="ECO:0000256" key="3">
    <source>
        <dbReference type="ARBA" id="ARBA00019015"/>
    </source>
</evidence>
<comment type="function">
    <text evidence="5">A flexible structure which links the flagellar filament to the drive apparatus in the basal body.</text>
</comment>
<evidence type="ECO:0000259" key="9">
    <source>
        <dbReference type="Pfam" id="PF22692"/>
    </source>
</evidence>
<name>A0ABM9KD61_9RALS</name>
<evidence type="ECO:0000313" key="10">
    <source>
        <dbReference type="EMBL" id="CAJ0822585.1"/>
    </source>
</evidence>
<feature type="domain" description="Flagellar hook protein FlgE/F/G-like D1" evidence="9">
    <location>
        <begin position="91"/>
        <end position="128"/>
    </location>
</feature>
<dbReference type="Pfam" id="PF07559">
    <property type="entry name" value="FlgE_D2"/>
    <property type="match status" value="1"/>
</dbReference>
<evidence type="ECO:0000256" key="2">
    <source>
        <dbReference type="ARBA" id="ARBA00009677"/>
    </source>
</evidence>
<comment type="subcellular location">
    <subcellularLocation>
        <location evidence="1 5">Bacterial flagellum basal body</location>
    </subcellularLocation>
</comment>
<evidence type="ECO:0000313" key="11">
    <source>
        <dbReference type="Proteomes" id="UP001189757"/>
    </source>
</evidence>
<evidence type="ECO:0000259" key="8">
    <source>
        <dbReference type="Pfam" id="PF07559"/>
    </source>
</evidence>
<keyword evidence="11" id="KW-1185">Reference proteome</keyword>
<reference evidence="10 11" key="1">
    <citation type="submission" date="2023-07" db="EMBL/GenBank/DDBJ databases">
        <authorList>
            <person name="Peeters C."/>
        </authorList>
    </citation>
    <scope>NUCLEOTIDE SEQUENCE [LARGE SCALE GENOMIC DNA]</scope>
    <source>
        <strain evidence="10 11">LMG 18101</strain>
    </source>
</reference>
<feature type="domain" description="Flagellar hook protein FlgE D2" evidence="8">
    <location>
        <begin position="161"/>
        <end position="276"/>
    </location>
</feature>
<organism evidence="10 11">
    <name type="scientific">Ralstonia flaminis</name>
    <dbReference type="NCBI Taxonomy" id="3058597"/>
    <lineage>
        <taxon>Bacteria</taxon>
        <taxon>Pseudomonadati</taxon>
        <taxon>Pseudomonadota</taxon>
        <taxon>Betaproteobacteria</taxon>
        <taxon>Burkholderiales</taxon>
        <taxon>Burkholderiaceae</taxon>
        <taxon>Ralstonia</taxon>
    </lineage>
</organism>
<dbReference type="InterPro" id="IPR011491">
    <property type="entry name" value="FlgE_D2"/>
</dbReference>
<dbReference type="InterPro" id="IPR037925">
    <property type="entry name" value="FlgE/F/G-like"/>
</dbReference>
<dbReference type="NCBIfam" id="TIGR03506">
    <property type="entry name" value="FlgEFG_subfam"/>
    <property type="match status" value="1"/>
</dbReference>
<dbReference type="PANTHER" id="PTHR30435">
    <property type="entry name" value="FLAGELLAR PROTEIN"/>
    <property type="match status" value="1"/>
</dbReference>